<accession>A0A218VTU3</accession>
<comment type="caution">
    <text evidence="1">The sequence shown here is derived from an EMBL/GenBank/DDBJ whole genome shotgun (WGS) entry which is preliminary data.</text>
</comment>
<reference evidence="2" key="1">
    <citation type="journal article" date="2017" name="Plant J.">
        <title>The pomegranate (Punica granatum L.) genome and the genomics of punicalagin biosynthesis.</title>
        <authorList>
            <person name="Qin G."/>
            <person name="Xu C."/>
            <person name="Ming R."/>
            <person name="Tang H."/>
            <person name="Guyot R."/>
            <person name="Kramer E.M."/>
            <person name="Hu Y."/>
            <person name="Yi X."/>
            <person name="Qi Y."/>
            <person name="Xu X."/>
            <person name="Gao Z."/>
            <person name="Pan H."/>
            <person name="Jian J."/>
            <person name="Tian Y."/>
            <person name="Yue Z."/>
            <person name="Xu Y."/>
        </authorList>
    </citation>
    <scope>NUCLEOTIDE SEQUENCE [LARGE SCALE GENOMIC DNA]</scope>
    <source>
        <strain evidence="2">cv. Dabenzi</strain>
    </source>
</reference>
<dbReference type="Gene3D" id="3.40.50.980">
    <property type="match status" value="1"/>
</dbReference>
<name>A0A218VTU3_PUNGR</name>
<dbReference type="SUPFAM" id="SSF56801">
    <property type="entry name" value="Acetyl-CoA synthetase-like"/>
    <property type="match status" value="1"/>
</dbReference>
<sequence length="83" mass="9069">MTGSFSEPHICQCLNRIAALRRSSPVVIYGERWQTGQQFVDSVLHLAGGLWRLGLAPGDVVAISAFNRCPSALFAYFQSTSPN</sequence>
<evidence type="ECO:0000313" key="2">
    <source>
        <dbReference type="Proteomes" id="UP000197138"/>
    </source>
</evidence>
<dbReference type="EMBL" id="MTKT01005880">
    <property type="protein sequence ID" value="OWM63806.1"/>
    <property type="molecule type" value="Genomic_DNA"/>
</dbReference>
<proteinExistence type="predicted"/>
<gene>
    <name evidence="1" type="ORF">CDL15_Pgr006068</name>
</gene>
<dbReference type="AlphaFoldDB" id="A0A218VTU3"/>
<evidence type="ECO:0008006" key="3">
    <source>
        <dbReference type="Google" id="ProtNLM"/>
    </source>
</evidence>
<dbReference type="Proteomes" id="UP000197138">
    <property type="component" value="Unassembled WGS sequence"/>
</dbReference>
<organism evidence="1 2">
    <name type="scientific">Punica granatum</name>
    <name type="common">Pomegranate</name>
    <dbReference type="NCBI Taxonomy" id="22663"/>
    <lineage>
        <taxon>Eukaryota</taxon>
        <taxon>Viridiplantae</taxon>
        <taxon>Streptophyta</taxon>
        <taxon>Embryophyta</taxon>
        <taxon>Tracheophyta</taxon>
        <taxon>Spermatophyta</taxon>
        <taxon>Magnoliopsida</taxon>
        <taxon>eudicotyledons</taxon>
        <taxon>Gunneridae</taxon>
        <taxon>Pentapetalae</taxon>
        <taxon>rosids</taxon>
        <taxon>malvids</taxon>
        <taxon>Myrtales</taxon>
        <taxon>Lythraceae</taxon>
        <taxon>Punica</taxon>
    </lineage>
</organism>
<evidence type="ECO:0000313" key="1">
    <source>
        <dbReference type="EMBL" id="OWM63806.1"/>
    </source>
</evidence>
<protein>
    <recommendedName>
        <fullName evidence="3">AMP-dependent synthetase/ligase domain-containing protein</fullName>
    </recommendedName>
</protein>